<accession>A0A1I8FIB4</accession>
<protein>
    <submittedName>
        <fullName evidence="2">ASD2 domain-containing protein</fullName>
    </submittedName>
</protein>
<proteinExistence type="predicted"/>
<dbReference type="Proteomes" id="UP000095280">
    <property type="component" value="Unplaced"/>
</dbReference>
<dbReference type="WBParaSite" id="maker-unitig_35095-snap-gene-0.2-mRNA-1">
    <property type="protein sequence ID" value="maker-unitig_35095-snap-gene-0.2-mRNA-1"/>
    <property type="gene ID" value="maker-unitig_35095-snap-gene-0.2"/>
</dbReference>
<dbReference type="AlphaFoldDB" id="A0A1I8FIB4"/>
<evidence type="ECO:0000313" key="2">
    <source>
        <dbReference type="WBParaSite" id="maker-unitig_35095-snap-gene-0.2-mRNA-1"/>
    </source>
</evidence>
<reference evidence="2" key="1">
    <citation type="submission" date="2016-11" db="UniProtKB">
        <authorList>
            <consortium name="WormBaseParasite"/>
        </authorList>
    </citation>
    <scope>IDENTIFICATION</scope>
</reference>
<organism evidence="1 2">
    <name type="scientific">Macrostomum lignano</name>
    <dbReference type="NCBI Taxonomy" id="282301"/>
    <lineage>
        <taxon>Eukaryota</taxon>
        <taxon>Metazoa</taxon>
        <taxon>Spiralia</taxon>
        <taxon>Lophotrochozoa</taxon>
        <taxon>Platyhelminthes</taxon>
        <taxon>Rhabditophora</taxon>
        <taxon>Macrostomorpha</taxon>
        <taxon>Macrostomida</taxon>
        <taxon>Macrostomidae</taxon>
        <taxon>Macrostomum</taxon>
    </lineage>
</organism>
<keyword evidence="1" id="KW-1185">Reference proteome</keyword>
<sequence length="149" mass="16910">RLRQITEAALAVAEKQAIDIDIVADCRRYSTADEAAEDARQMGELDAQLRRWLAGLGGLRTRLVEAARLPTSASASGQQRRQRRRVKEKLDSLDLMRRWFQSDRRRYLDRQHSAQAALNELTELESLIGQCEQDATRAFKSGLGDDLQV</sequence>
<evidence type="ECO:0000313" key="1">
    <source>
        <dbReference type="Proteomes" id="UP000095280"/>
    </source>
</evidence>
<name>A0A1I8FIB4_9PLAT</name>